<evidence type="ECO:0000313" key="1">
    <source>
        <dbReference type="EMBL" id="MBD2566316.1"/>
    </source>
</evidence>
<reference evidence="1 2" key="1">
    <citation type="journal article" date="2020" name="ISME J.">
        <title>Comparative genomics reveals insights into cyanobacterial evolution and habitat adaptation.</title>
        <authorList>
            <person name="Chen M.Y."/>
            <person name="Teng W.K."/>
            <person name="Zhao L."/>
            <person name="Hu C.X."/>
            <person name="Zhou Y.K."/>
            <person name="Han B.P."/>
            <person name="Song L.R."/>
            <person name="Shu W.S."/>
        </authorList>
    </citation>
    <scope>NUCLEOTIDE SEQUENCE [LARGE SCALE GENOMIC DNA]</scope>
    <source>
        <strain evidence="1 2">FACHB-196</strain>
    </source>
</reference>
<gene>
    <name evidence="1" type="ORF">H6G59_00110</name>
</gene>
<sequence>MTNTASPTAIRTTQVKIPNQDLRIGTYPAKPVGKARFPAVIVVQEISG</sequence>
<keyword evidence="2" id="KW-1185">Reference proteome</keyword>
<comment type="caution">
    <text evidence="1">The sequence shown here is derived from an EMBL/GenBank/DDBJ whole genome shotgun (WGS) entry which is preliminary data.</text>
</comment>
<proteinExistence type="predicted"/>
<evidence type="ECO:0000313" key="2">
    <source>
        <dbReference type="Proteomes" id="UP000640531"/>
    </source>
</evidence>
<accession>A0ABR8F9M2</accession>
<dbReference type="EMBL" id="JACJST010000001">
    <property type="protein sequence ID" value="MBD2566316.1"/>
    <property type="molecule type" value="Genomic_DNA"/>
</dbReference>
<organism evidence="1 2">
    <name type="scientific">Anabaena lutea FACHB-196</name>
    <dbReference type="NCBI Taxonomy" id="2692881"/>
    <lineage>
        <taxon>Bacteria</taxon>
        <taxon>Bacillati</taxon>
        <taxon>Cyanobacteriota</taxon>
        <taxon>Cyanophyceae</taxon>
        <taxon>Nostocales</taxon>
        <taxon>Nostocaceae</taxon>
        <taxon>Anabaena</taxon>
    </lineage>
</organism>
<evidence type="ECO:0008006" key="3">
    <source>
        <dbReference type="Google" id="ProtNLM"/>
    </source>
</evidence>
<dbReference type="Proteomes" id="UP000640531">
    <property type="component" value="Unassembled WGS sequence"/>
</dbReference>
<name>A0ABR8F9M2_9NOST</name>
<dbReference type="RefSeq" id="WP_190711150.1">
    <property type="nucleotide sequence ID" value="NZ_JACJST010000001.1"/>
</dbReference>
<protein>
    <recommendedName>
        <fullName evidence="3">Carboxymethylenebutenolidase</fullName>
    </recommendedName>
</protein>